<dbReference type="GeneID" id="110800423"/>
<dbReference type="InterPro" id="IPR003439">
    <property type="entry name" value="ABC_transporter-like_ATP-bd"/>
</dbReference>
<accession>A0A9R0K8L1</accession>
<dbReference type="CDD" id="cd03249">
    <property type="entry name" value="ABC_MTABC3_MDL1_MDL2"/>
    <property type="match status" value="2"/>
</dbReference>
<keyword evidence="14" id="KW-1185">Reference proteome</keyword>
<evidence type="ECO:0000256" key="10">
    <source>
        <dbReference type="SAM" id="MobiDB-lite"/>
    </source>
</evidence>
<name>A0A9R0K8L1_SPIOL</name>
<evidence type="ECO:0000256" key="5">
    <source>
        <dbReference type="ARBA" id="ARBA00022737"/>
    </source>
</evidence>
<evidence type="ECO:0000256" key="4">
    <source>
        <dbReference type="ARBA" id="ARBA00022692"/>
    </source>
</evidence>
<dbReference type="InterPro" id="IPR036640">
    <property type="entry name" value="ABC1_TM_sf"/>
</dbReference>
<dbReference type="GO" id="GO:0042626">
    <property type="term" value="F:ATPase-coupled transmembrane transporter activity"/>
    <property type="evidence" value="ECO:0000318"/>
    <property type="project" value="GO_Central"/>
</dbReference>
<feature type="transmembrane region" description="Helical" evidence="11">
    <location>
        <begin position="42"/>
        <end position="69"/>
    </location>
</feature>
<reference evidence="15" key="2">
    <citation type="submission" date="2025-08" db="UniProtKB">
        <authorList>
            <consortium name="RefSeq"/>
        </authorList>
    </citation>
    <scope>IDENTIFICATION</scope>
    <source>
        <tissue evidence="15">Leaf</tissue>
    </source>
</reference>
<feature type="transmembrane region" description="Helical" evidence="11">
    <location>
        <begin position="725"/>
        <end position="745"/>
    </location>
</feature>
<feature type="transmembrane region" description="Helical" evidence="11">
    <location>
        <begin position="682"/>
        <end position="704"/>
    </location>
</feature>
<comment type="similarity">
    <text evidence="2">Belongs to the ABC transporter superfamily. ABCB family. Multidrug resistance exporter (TC 3.A.1.201) subfamily.</text>
</comment>
<feature type="transmembrane region" description="Helical" evidence="11">
    <location>
        <begin position="89"/>
        <end position="111"/>
    </location>
</feature>
<dbReference type="SUPFAM" id="SSF52540">
    <property type="entry name" value="P-loop containing nucleoside triphosphate hydrolases"/>
    <property type="match status" value="2"/>
</dbReference>
<keyword evidence="8 11" id="KW-1133">Transmembrane helix</keyword>
<sequence length="1254" mass="136721">MEDIEHDSKRVASPSPPPPSSSSPPLLWSCGLFAVAERLDCVLMLLGSIGACIHGAAPPVFFVLVGQMIDSLGSFSSNHRLLSSRISQLSMYLVYLGLVMLVSSWIGVATWKQTGERQAARMRLKYMSAVLKKDIHYFETEAQNKSLIFQISSDTILVQDAIGDKIGHCVRYLSQSIVGMIIGFVLVWQLTLVTVAIIPLMVVAGAYTVILSNLSQKAETAYAESGKIAEENLSQIRTVYAFGGESRAIKAYTKSLRKAIELGKKSGVTKGIGMGLTFALLLCTWALLLWYASVLVRHQKTNGGKAFATIFNVIFSGFALGHAAPNLAAIAKGNAAATNIVSMIDNEADSSKRLVSGLTLPRIVGEIEFREVCFSYPSRPNNMIFDCLSFSVTAGKTFAFVGPSGSGKSTIISLVQRFYDLTSGTILLDGHVIEDLQLKWLREQMGLVNQEPVLFATSILENILYGKEGADMEQVMEAAKAANAHSFIQDLPHGYHTQVGEGGTLLSGGQKQRIAITRAILRNPKILLLDEATSALDLESEHIVQKALDGIMSNRTTIVVAHRLSTIKNVDQIIVLNNGTVVETGTHLELTTKQGEYAKLINLQVSELGNEDRNSTSFKETLTQVPLLTTGVAPTSINHQQPEESRLTRPSTLTENNIVVGSPAKDPTPSFKELVKLNKSEWLYALLGSIGAILTGIQVPLFALGITNMLTAFYSNVEAKIKHDVQVTACLFLVVAAITVPIYLLQHYFYTVMGERITSRIRLAMFSAMLSNEPGWFDSENNNVGTLLSKLAADATLVRTTLVERLSTVVQNTSLVVAAFVIAFKFSWRIAAVTVTIFPLLIGASLTEKYFLKGFGGNNTIAYSRANSLAREAIANIRTVAAFGTGERISEQFALELRQPMKKALVWGHISGFGYGLSQFLSFCSYALTLWYASVLIKQRSDSFGDIITSFMVLIVTAFAVAEASVLTSEIMKGSEALRSVFTIISRKTIIDSAKVGSKIVVKDIIKGNIEFKEVRFEYPTRTQITVLNDLNLKIPSGKCVAVVGQSGCGKSTLISLVMRFYDPSSGVVLLDQVDIRSLNLRFIRQKIGLVQQEPALFSTTVYDNIRYGNENATEVEIIQAAKAANAHEFITRMPEGYNTQVGGKGCELSGGQKQRVAIARAILRDPLILLLDEATSALDTASEKVVQEALDKVMQGRTTIVVAHRLSTIYNADSIVVMNHGRVVEIGSHEELLSIPQSIYAQLVGLQEVDARE</sequence>
<keyword evidence="5" id="KW-0677">Repeat</keyword>
<dbReference type="AlphaFoldDB" id="A0A9R0K8L1"/>
<keyword evidence="7" id="KW-0067">ATP-binding</keyword>
<feature type="domain" description="ABC transmembrane type-1" evidence="13">
    <location>
        <begin position="685"/>
        <end position="973"/>
    </location>
</feature>
<evidence type="ECO:0000259" key="13">
    <source>
        <dbReference type="PROSITE" id="PS50929"/>
    </source>
</evidence>
<feature type="compositionally biased region" description="Basic and acidic residues" evidence="10">
    <location>
        <begin position="1"/>
        <end position="10"/>
    </location>
</feature>
<feature type="domain" description="ABC transporter" evidence="12">
    <location>
        <begin position="1010"/>
        <end position="1246"/>
    </location>
</feature>
<dbReference type="InterPro" id="IPR011527">
    <property type="entry name" value="ABC1_TM_dom"/>
</dbReference>
<dbReference type="PANTHER" id="PTHR43394">
    <property type="entry name" value="ATP-DEPENDENT PERMEASE MDL1, MITOCHONDRIAL"/>
    <property type="match status" value="1"/>
</dbReference>
<feature type="transmembrane region" description="Helical" evidence="11">
    <location>
        <begin position="181"/>
        <end position="210"/>
    </location>
</feature>
<dbReference type="GO" id="GO:0005743">
    <property type="term" value="C:mitochondrial inner membrane"/>
    <property type="evidence" value="ECO:0007669"/>
    <property type="project" value="TreeGrafter"/>
</dbReference>
<keyword evidence="4 11" id="KW-0812">Transmembrane</keyword>
<protein>
    <submittedName>
        <fullName evidence="15">ABC transporter B family member 13-like isoform X1</fullName>
    </submittedName>
</protein>
<keyword evidence="6" id="KW-0547">Nucleotide-binding</keyword>
<dbReference type="PROSITE" id="PS00211">
    <property type="entry name" value="ABC_TRANSPORTER_1"/>
    <property type="match status" value="1"/>
</dbReference>
<feature type="domain" description="ABC transmembrane type-1" evidence="13">
    <location>
        <begin position="45"/>
        <end position="332"/>
    </location>
</feature>
<proteinExistence type="inferred from homology"/>
<evidence type="ECO:0000256" key="11">
    <source>
        <dbReference type="SAM" id="Phobius"/>
    </source>
</evidence>
<evidence type="ECO:0000256" key="8">
    <source>
        <dbReference type="ARBA" id="ARBA00022989"/>
    </source>
</evidence>
<dbReference type="GO" id="GO:0015421">
    <property type="term" value="F:ABC-type oligopeptide transporter activity"/>
    <property type="evidence" value="ECO:0007669"/>
    <property type="project" value="TreeGrafter"/>
</dbReference>
<dbReference type="InterPro" id="IPR039421">
    <property type="entry name" value="Type_1_exporter"/>
</dbReference>
<organism evidence="14 15">
    <name type="scientific">Spinacia oleracea</name>
    <name type="common">Spinach</name>
    <dbReference type="NCBI Taxonomy" id="3562"/>
    <lineage>
        <taxon>Eukaryota</taxon>
        <taxon>Viridiplantae</taxon>
        <taxon>Streptophyta</taxon>
        <taxon>Embryophyta</taxon>
        <taxon>Tracheophyta</taxon>
        <taxon>Spermatophyta</taxon>
        <taxon>Magnoliopsida</taxon>
        <taxon>eudicotyledons</taxon>
        <taxon>Gunneridae</taxon>
        <taxon>Pentapetalae</taxon>
        <taxon>Caryophyllales</taxon>
        <taxon>Chenopodiaceae</taxon>
        <taxon>Chenopodioideae</taxon>
        <taxon>Anserineae</taxon>
        <taxon>Spinacia</taxon>
    </lineage>
</organism>
<dbReference type="Gene3D" id="3.40.50.300">
    <property type="entry name" value="P-loop containing nucleotide triphosphate hydrolases"/>
    <property type="match status" value="2"/>
</dbReference>
<gene>
    <name evidence="15" type="primary">LOC110800423</name>
</gene>
<dbReference type="GO" id="GO:0005524">
    <property type="term" value="F:ATP binding"/>
    <property type="evidence" value="ECO:0007669"/>
    <property type="project" value="UniProtKB-KW"/>
</dbReference>
<dbReference type="GO" id="GO:0090374">
    <property type="term" value="P:oligopeptide export from mitochondrion"/>
    <property type="evidence" value="ECO:0007669"/>
    <property type="project" value="TreeGrafter"/>
</dbReference>
<reference evidence="14" key="1">
    <citation type="journal article" date="2021" name="Nat. Commun.">
        <title>Genomic analyses provide insights into spinach domestication and the genetic basis of agronomic traits.</title>
        <authorList>
            <person name="Cai X."/>
            <person name="Sun X."/>
            <person name="Xu C."/>
            <person name="Sun H."/>
            <person name="Wang X."/>
            <person name="Ge C."/>
            <person name="Zhang Z."/>
            <person name="Wang Q."/>
            <person name="Fei Z."/>
            <person name="Jiao C."/>
            <person name="Wang Q."/>
        </authorList>
    </citation>
    <scope>NUCLEOTIDE SEQUENCE [LARGE SCALE GENOMIC DNA]</scope>
    <source>
        <strain evidence="14">cv. Varoflay</strain>
    </source>
</reference>
<dbReference type="SUPFAM" id="SSF90123">
    <property type="entry name" value="ABC transporter transmembrane region"/>
    <property type="match status" value="2"/>
</dbReference>
<dbReference type="PROSITE" id="PS50929">
    <property type="entry name" value="ABC_TM1F"/>
    <property type="match status" value="2"/>
</dbReference>
<feature type="region of interest" description="Disordered" evidence="10">
    <location>
        <begin position="1"/>
        <end position="24"/>
    </location>
</feature>
<dbReference type="PANTHER" id="PTHR43394:SF11">
    <property type="entry name" value="ATP-BINDING CASSETTE TRANSPORTER"/>
    <property type="match status" value="1"/>
</dbReference>
<comment type="subcellular location">
    <subcellularLocation>
        <location evidence="1">Membrane</location>
        <topology evidence="1">Multi-pass membrane protein</topology>
    </subcellularLocation>
</comment>
<evidence type="ECO:0000256" key="9">
    <source>
        <dbReference type="ARBA" id="ARBA00023136"/>
    </source>
</evidence>
<evidence type="ECO:0000256" key="2">
    <source>
        <dbReference type="ARBA" id="ARBA00007577"/>
    </source>
</evidence>
<dbReference type="SMART" id="SM00382">
    <property type="entry name" value="AAA"/>
    <property type="match status" value="2"/>
</dbReference>
<keyword evidence="3" id="KW-0813">Transport</keyword>
<dbReference type="RefSeq" id="XP_021861420.2">
    <property type="nucleotide sequence ID" value="XM_022005728.2"/>
</dbReference>
<dbReference type="KEGG" id="soe:110800423"/>
<keyword evidence="9 11" id="KW-0472">Membrane</keyword>
<evidence type="ECO:0000256" key="6">
    <source>
        <dbReference type="ARBA" id="ARBA00022741"/>
    </source>
</evidence>
<evidence type="ECO:0000313" key="14">
    <source>
        <dbReference type="Proteomes" id="UP000813463"/>
    </source>
</evidence>
<dbReference type="GO" id="GO:0016020">
    <property type="term" value="C:membrane"/>
    <property type="evidence" value="ECO:0000318"/>
    <property type="project" value="GO_Central"/>
</dbReference>
<dbReference type="CDD" id="cd18577">
    <property type="entry name" value="ABC_6TM_Pgp_ABCB1_D1_like"/>
    <property type="match status" value="1"/>
</dbReference>
<feature type="transmembrane region" description="Helical" evidence="11">
    <location>
        <begin position="948"/>
        <end position="969"/>
    </location>
</feature>
<feature type="transmembrane region" description="Helical" evidence="11">
    <location>
        <begin position="306"/>
        <end position="324"/>
    </location>
</feature>
<dbReference type="InterPro" id="IPR017871">
    <property type="entry name" value="ABC_transporter-like_CS"/>
</dbReference>
<evidence type="ECO:0000259" key="12">
    <source>
        <dbReference type="PROSITE" id="PS50893"/>
    </source>
</evidence>
<dbReference type="InterPro" id="IPR003593">
    <property type="entry name" value="AAA+_ATPase"/>
</dbReference>
<feature type="transmembrane region" description="Helical" evidence="11">
    <location>
        <begin position="272"/>
        <end position="294"/>
    </location>
</feature>
<evidence type="ECO:0000256" key="7">
    <source>
        <dbReference type="ARBA" id="ARBA00022840"/>
    </source>
</evidence>
<dbReference type="PROSITE" id="PS50893">
    <property type="entry name" value="ABC_TRANSPORTER_2"/>
    <property type="match status" value="2"/>
</dbReference>
<dbReference type="CDD" id="cd18578">
    <property type="entry name" value="ABC_6TM_Pgp_ABCB1_D2_like"/>
    <property type="match status" value="1"/>
</dbReference>
<evidence type="ECO:0000256" key="1">
    <source>
        <dbReference type="ARBA" id="ARBA00004141"/>
    </source>
</evidence>
<dbReference type="InterPro" id="IPR027417">
    <property type="entry name" value="P-loop_NTPase"/>
</dbReference>
<feature type="transmembrane region" description="Helical" evidence="11">
    <location>
        <begin position="904"/>
        <end position="928"/>
    </location>
</feature>
<dbReference type="GO" id="GO:0055085">
    <property type="term" value="P:transmembrane transport"/>
    <property type="evidence" value="ECO:0000318"/>
    <property type="project" value="GO_Central"/>
</dbReference>
<dbReference type="GO" id="GO:0016887">
    <property type="term" value="F:ATP hydrolysis activity"/>
    <property type="evidence" value="ECO:0007669"/>
    <property type="project" value="InterPro"/>
</dbReference>
<feature type="transmembrane region" description="Helical" evidence="11">
    <location>
        <begin position="815"/>
        <end position="842"/>
    </location>
</feature>
<evidence type="ECO:0000256" key="3">
    <source>
        <dbReference type="ARBA" id="ARBA00022448"/>
    </source>
</evidence>
<dbReference type="Pfam" id="PF00664">
    <property type="entry name" value="ABC_membrane"/>
    <property type="match status" value="2"/>
</dbReference>
<evidence type="ECO:0000313" key="15">
    <source>
        <dbReference type="RefSeq" id="XP_021861420.2"/>
    </source>
</evidence>
<dbReference type="Pfam" id="PF00005">
    <property type="entry name" value="ABC_tran"/>
    <property type="match status" value="2"/>
</dbReference>
<dbReference type="Proteomes" id="UP000813463">
    <property type="component" value="Chromosome 3"/>
</dbReference>
<dbReference type="Gene3D" id="1.20.1560.10">
    <property type="entry name" value="ABC transporter type 1, transmembrane domain"/>
    <property type="match status" value="1"/>
</dbReference>
<feature type="domain" description="ABC transporter" evidence="12">
    <location>
        <begin position="367"/>
        <end position="603"/>
    </location>
</feature>